<accession>A0ACD3BA60</accession>
<gene>
    <name evidence="1" type="ORF">BDN72DRAFT_759039</name>
</gene>
<protein>
    <submittedName>
        <fullName evidence="1">Uncharacterized protein</fullName>
    </submittedName>
</protein>
<proteinExistence type="predicted"/>
<reference evidence="1 2" key="1">
    <citation type="journal article" date="2019" name="Nat. Ecol. Evol.">
        <title>Megaphylogeny resolves global patterns of mushroom evolution.</title>
        <authorList>
            <person name="Varga T."/>
            <person name="Krizsan K."/>
            <person name="Foldi C."/>
            <person name="Dima B."/>
            <person name="Sanchez-Garcia M."/>
            <person name="Sanchez-Ramirez S."/>
            <person name="Szollosi G.J."/>
            <person name="Szarkandi J.G."/>
            <person name="Papp V."/>
            <person name="Albert L."/>
            <person name="Andreopoulos W."/>
            <person name="Angelini C."/>
            <person name="Antonin V."/>
            <person name="Barry K.W."/>
            <person name="Bougher N.L."/>
            <person name="Buchanan P."/>
            <person name="Buyck B."/>
            <person name="Bense V."/>
            <person name="Catcheside P."/>
            <person name="Chovatia M."/>
            <person name="Cooper J."/>
            <person name="Damon W."/>
            <person name="Desjardin D."/>
            <person name="Finy P."/>
            <person name="Geml J."/>
            <person name="Haridas S."/>
            <person name="Hughes K."/>
            <person name="Justo A."/>
            <person name="Karasinski D."/>
            <person name="Kautmanova I."/>
            <person name="Kiss B."/>
            <person name="Kocsube S."/>
            <person name="Kotiranta H."/>
            <person name="LaButti K.M."/>
            <person name="Lechner B.E."/>
            <person name="Liimatainen K."/>
            <person name="Lipzen A."/>
            <person name="Lukacs Z."/>
            <person name="Mihaltcheva S."/>
            <person name="Morgado L.N."/>
            <person name="Niskanen T."/>
            <person name="Noordeloos M.E."/>
            <person name="Ohm R.A."/>
            <person name="Ortiz-Santana B."/>
            <person name="Ovrebo C."/>
            <person name="Racz N."/>
            <person name="Riley R."/>
            <person name="Savchenko A."/>
            <person name="Shiryaev A."/>
            <person name="Soop K."/>
            <person name="Spirin V."/>
            <person name="Szebenyi C."/>
            <person name="Tomsovsky M."/>
            <person name="Tulloss R.E."/>
            <person name="Uehling J."/>
            <person name="Grigoriev I.V."/>
            <person name="Vagvolgyi C."/>
            <person name="Papp T."/>
            <person name="Martin F.M."/>
            <person name="Miettinen O."/>
            <person name="Hibbett D.S."/>
            <person name="Nagy L.G."/>
        </authorList>
    </citation>
    <scope>NUCLEOTIDE SEQUENCE [LARGE SCALE GENOMIC DNA]</scope>
    <source>
        <strain evidence="1 2">NL-1719</strain>
    </source>
</reference>
<dbReference type="EMBL" id="ML208266">
    <property type="protein sequence ID" value="TFK74736.1"/>
    <property type="molecule type" value="Genomic_DNA"/>
</dbReference>
<sequence length="465" mass="52170">MSSFTPTPFVFLSESSGTAEGLRQSRGHPNFRGRGGRGERGGGGWRGRGGRGAAPKPRTFEPVSLPGDRELHEGLSSPHLSSFDLDALSAIPGPATVQVSSCKAIGSYNWLGTASQTIVVPGSPPIWKQRPMPFSVPPDTGIAMVDPNGYHFARYPILPAMIAVEELHEGRYPWNTTDFITDRNNIRKLLRWISKDNKEFRIDLHLVGERTIIMGRWEKRFREPSSGYTYGLNYKEAAAYYPPECKGSESHHRIIHYTFGGLTLVVRCKIDACHASPTPQGRPERSASTDVDQLADALAGVRIDPVHRYDQGASTSQTVSKRIQSLTVLRGGSLVPQSSLIELTTRAEHRRDRPDFFDWKEGYPHLYLSQTPYHIIALHQKGTFIEVQKEQVDSNKLIRVHRELEPEFKKLRDLLAVIQKLAIRYGSERGLSLVCEGDELRVYERMDNDACLPSEYLARFNHPNA</sequence>
<evidence type="ECO:0000313" key="1">
    <source>
        <dbReference type="EMBL" id="TFK74736.1"/>
    </source>
</evidence>
<dbReference type="Proteomes" id="UP000308600">
    <property type="component" value="Unassembled WGS sequence"/>
</dbReference>
<evidence type="ECO:0000313" key="2">
    <source>
        <dbReference type="Proteomes" id="UP000308600"/>
    </source>
</evidence>
<organism evidence="1 2">
    <name type="scientific">Pluteus cervinus</name>
    <dbReference type="NCBI Taxonomy" id="181527"/>
    <lineage>
        <taxon>Eukaryota</taxon>
        <taxon>Fungi</taxon>
        <taxon>Dikarya</taxon>
        <taxon>Basidiomycota</taxon>
        <taxon>Agaricomycotina</taxon>
        <taxon>Agaricomycetes</taxon>
        <taxon>Agaricomycetidae</taxon>
        <taxon>Agaricales</taxon>
        <taxon>Pluteineae</taxon>
        <taxon>Pluteaceae</taxon>
        <taxon>Pluteus</taxon>
    </lineage>
</organism>
<keyword evidence="2" id="KW-1185">Reference proteome</keyword>
<name>A0ACD3BA60_9AGAR</name>